<dbReference type="AlphaFoldDB" id="A0A7X9IIM3"/>
<organism evidence="2 3">
    <name type="scientific">SAR324 cluster bacterium</name>
    <dbReference type="NCBI Taxonomy" id="2024889"/>
    <lineage>
        <taxon>Bacteria</taxon>
        <taxon>Deltaproteobacteria</taxon>
        <taxon>SAR324 cluster</taxon>
    </lineage>
</organism>
<feature type="region of interest" description="Disordered" evidence="1">
    <location>
        <begin position="1"/>
        <end position="22"/>
    </location>
</feature>
<accession>A0A7X9IIM3</accession>
<comment type="caution">
    <text evidence="2">The sequence shown here is derived from an EMBL/GenBank/DDBJ whole genome shotgun (WGS) entry which is preliminary data.</text>
</comment>
<evidence type="ECO:0000256" key="1">
    <source>
        <dbReference type="SAM" id="MobiDB-lite"/>
    </source>
</evidence>
<evidence type="ECO:0000313" key="2">
    <source>
        <dbReference type="EMBL" id="NMC62203.1"/>
    </source>
</evidence>
<gene>
    <name evidence="2" type="ORF">GYA55_03460</name>
</gene>
<protein>
    <submittedName>
        <fullName evidence="2">Uncharacterized protein</fullName>
    </submittedName>
</protein>
<dbReference type="Proteomes" id="UP000524246">
    <property type="component" value="Unassembled WGS sequence"/>
</dbReference>
<sequence>MSQDHPAGSFLQPTEVASETSKSNSSSCNILLTEHDLRKTLKNNIRFFELSLAPHIIIQGECQPTNKRNEEVTDCSMWIAEVASSLMSPLTKIERFCAFDDTFESNLVDYPSYIEQLQNKSHKPDQIFFYSSPLLRELTADIFKHLLKTSRSCPRFQIIRKEEKVFCEINGKNIS</sequence>
<name>A0A7X9IIM3_9DELT</name>
<proteinExistence type="predicted"/>
<reference evidence="2 3" key="1">
    <citation type="journal article" date="2020" name="Biotechnol. Biofuels">
        <title>New insights from the biogas microbiome by comprehensive genome-resolved metagenomics of nearly 1600 species originating from multiple anaerobic digesters.</title>
        <authorList>
            <person name="Campanaro S."/>
            <person name="Treu L."/>
            <person name="Rodriguez-R L.M."/>
            <person name="Kovalovszki A."/>
            <person name="Ziels R.M."/>
            <person name="Maus I."/>
            <person name="Zhu X."/>
            <person name="Kougias P.G."/>
            <person name="Basile A."/>
            <person name="Luo G."/>
            <person name="Schluter A."/>
            <person name="Konstantinidis K.T."/>
            <person name="Angelidaki I."/>
        </authorList>
    </citation>
    <scope>NUCLEOTIDE SEQUENCE [LARGE SCALE GENOMIC DNA]</scope>
    <source>
        <strain evidence="2">AS27yjCOA_65</strain>
    </source>
</reference>
<evidence type="ECO:0000313" key="3">
    <source>
        <dbReference type="Proteomes" id="UP000524246"/>
    </source>
</evidence>
<feature type="non-terminal residue" evidence="2">
    <location>
        <position position="175"/>
    </location>
</feature>
<dbReference type="EMBL" id="JAAZON010000133">
    <property type="protein sequence ID" value="NMC62203.1"/>
    <property type="molecule type" value="Genomic_DNA"/>
</dbReference>